<dbReference type="InterPro" id="IPR039421">
    <property type="entry name" value="Type_1_exporter"/>
</dbReference>
<evidence type="ECO:0000256" key="5">
    <source>
        <dbReference type="ARBA" id="ARBA00022840"/>
    </source>
</evidence>
<accession>A0ABS1DXG3</accession>
<dbReference type="InterPro" id="IPR036640">
    <property type="entry name" value="ABC1_TM_sf"/>
</dbReference>
<feature type="transmembrane region" description="Helical" evidence="8">
    <location>
        <begin position="137"/>
        <end position="156"/>
    </location>
</feature>
<evidence type="ECO:0000313" key="11">
    <source>
        <dbReference type="EMBL" id="MBK1714772.1"/>
    </source>
</evidence>
<dbReference type="InterPro" id="IPR011527">
    <property type="entry name" value="ABC1_TM_dom"/>
</dbReference>
<dbReference type="Pfam" id="PF00005">
    <property type="entry name" value="ABC_tran"/>
    <property type="match status" value="1"/>
</dbReference>
<keyword evidence="7 8" id="KW-0472">Membrane</keyword>
<keyword evidence="12" id="KW-1185">Reference proteome</keyword>
<dbReference type="Gene3D" id="1.20.1560.10">
    <property type="entry name" value="ABC transporter type 1, transmembrane domain"/>
    <property type="match status" value="1"/>
</dbReference>
<dbReference type="InterPro" id="IPR027417">
    <property type="entry name" value="P-loop_NTPase"/>
</dbReference>
<dbReference type="PANTHER" id="PTHR24221:SF654">
    <property type="entry name" value="ATP-BINDING CASSETTE SUB-FAMILY B MEMBER 6"/>
    <property type="match status" value="1"/>
</dbReference>
<dbReference type="Gene3D" id="3.40.50.300">
    <property type="entry name" value="P-loop containing nucleotide triphosphate hydrolases"/>
    <property type="match status" value="1"/>
</dbReference>
<sequence>MGEMYQHLWAHAHGARARLVTALAMLSGSQLLKLGMPWLAAKAIDTLQTQGRAGLSEAGLWIAAILGLSLLIWLLHGPARVMERSVAVRVRRSVAAAMYTRLVHAPLAWHDRHHSGDLQHRVAMSATALCDFTQNQFIYLQNIINVAGPLAALWLLSHQTGMLAIVGFVTIGAVILRFDRALMRLATAENLAERRYAARLLDFVGNISALASLRLQQATERLLDTRLAAVFVPLQRAIVLTEWKWCAVDLFGLALSWGLVVAYALTSAAPAAGGVMLIGSLFMVYQYAQQASGVLGSIAANYQNLARMRTHFASGALVREAPQPAAPGPAPDGRWQTITLQGLAYRHESKDRGGLHGATLTLRRGERIALVGPSGSGKSTLLRVLAGLYAAQGGRVAVDGTEMPGRRHLAELATLIPQEAEVFEATMHENITLGAEVAPAALAQAVHASVLDGVLQTLPRGLQTPMSERGFNLSGGQRQRLALARGVLAAQSSSLLLLDEPTSALDALTEQRVYQRLAAAFPGACIVAAVHRMSLLAQFERVVFMVGGGVVDVGTVVELRARQPLFAAMLMGSEHVAPVASPAA</sequence>
<feature type="transmembrane region" description="Helical" evidence="8">
    <location>
        <begin position="20"/>
        <end position="38"/>
    </location>
</feature>
<evidence type="ECO:0000256" key="8">
    <source>
        <dbReference type="SAM" id="Phobius"/>
    </source>
</evidence>
<dbReference type="SMART" id="SM00382">
    <property type="entry name" value="AAA"/>
    <property type="match status" value="1"/>
</dbReference>
<dbReference type="Pfam" id="PF00664">
    <property type="entry name" value="ABC_membrane"/>
    <property type="match status" value="1"/>
</dbReference>
<evidence type="ECO:0000313" key="12">
    <source>
        <dbReference type="Proteomes" id="UP001041814"/>
    </source>
</evidence>
<keyword evidence="5 11" id="KW-0067">ATP-binding</keyword>
<evidence type="ECO:0000256" key="6">
    <source>
        <dbReference type="ARBA" id="ARBA00022989"/>
    </source>
</evidence>
<dbReference type="InterPro" id="IPR003439">
    <property type="entry name" value="ABC_transporter-like_ATP-bd"/>
</dbReference>
<dbReference type="PROSITE" id="PS00211">
    <property type="entry name" value="ABC_TRANSPORTER_1"/>
    <property type="match status" value="1"/>
</dbReference>
<keyword evidence="2" id="KW-1003">Cell membrane</keyword>
<comment type="subcellular location">
    <subcellularLocation>
        <location evidence="1">Cell membrane</location>
        <topology evidence="1">Multi-pass membrane protein</topology>
    </subcellularLocation>
</comment>
<protein>
    <submittedName>
        <fullName evidence="11">Multidrug ABC transporter ATP-binding protein</fullName>
    </submittedName>
</protein>
<evidence type="ECO:0000256" key="7">
    <source>
        <dbReference type="ARBA" id="ARBA00023136"/>
    </source>
</evidence>
<keyword evidence="6 8" id="KW-1133">Transmembrane helix</keyword>
<feature type="transmembrane region" description="Helical" evidence="8">
    <location>
        <begin position="162"/>
        <end position="178"/>
    </location>
</feature>
<feature type="transmembrane region" description="Helical" evidence="8">
    <location>
        <begin position="245"/>
        <end position="265"/>
    </location>
</feature>
<gene>
    <name evidence="11" type="ORF">CKO43_18590</name>
</gene>
<dbReference type="GO" id="GO:0005524">
    <property type="term" value="F:ATP binding"/>
    <property type="evidence" value="ECO:0007669"/>
    <property type="project" value="UniProtKB-KW"/>
</dbReference>
<evidence type="ECO:0000256" key="1">
    <source>
        <dbReference type="ARBA" id="ARBA00004651"/>
    </source>
</evidence>
<name>A0ABS1DXG3_RUBGE</name>
<dbReference type="PROSITE" id="PS50893">
    <property type="entry name" value="ABC_TRANSPORTER_2"/>
    <property type="match status" value="1"/>
</dbReference>
<dbReference type="Proteomes" id="UP001041814">
    <property type="component" value="Unassembled WGS sequence"/>
</dbReference>
<keyword evidence="3 8" id="KW-0812">Transmembrane</keyword>
<evidence type="ECO:0000259" key="10">
    <source>
        <dbReference type="PROSITE" id="PS50929"/>
    </source>
</evidence>
<dbReference type="InterPro" id="IPR017871">
    <property type="entry name" value="ABC_transporter-like_CS"/>
</dbReference>
<evidence type="ECO:0000256" key="4">
    <source>
        <dbReference type="ARBA" id="ARBA00022741"/>
    </source>
</evidence>
<evidence type="ECO:0000259" key="9">
    <source>
        <dbReference type="PROSITE" id="PS50893"/>
    </source>
</evidence>
<reference evidence="11" key="2">
    <citation type="journal article" date="2020" name="Microorganisms">
        <title>Osmotic Adaptation and Compatible Solute Biosynthesis of Phototrophic Bacteria as Revealed from Genome Analyses.</title>
        <authorList>
            <person name="Imhoff J.F."/>
            <person name="Rahn T."/>
            <person name="Kunzel S."/>
            <person name="Keller A."/>
            <person name="Neulinger S.C."/>
        </authorList>
    </citation>
    <scope>NUCLEOTIDE SEQUENCE</scope>
    <source>
        <strain evidence="11">IM 151</strain>
    </source>
</reference>
<dbReference type="PANTHER" id="PTHR24221">
    <property type="entry name" value="ATP-BINDING CASSETTE SUB-FAMILY B"/>
    <property type="match status" value="1"/>
</dbReference>
<feature type="domain" description="ABC transporter" evidence="9">
    <location>
        <begin position="338"/>
        <end position="572"/>
    </location>
</feature>
<reference evidence="11" key="1">
    <citation type="submission" date="2017-08" db="EMBL/GenBank/DDBJ databases">
        <authorList>
            <person name="Imhoff J.F."/>
            <person name="Rahn T."/>
            <person name="Kuenzel S."/>
            <person name="Neulinger S.C."/>
        </authorList>
    </citation>
    <scope>NUCLEOTIDE SEQUENCE</scope>
    <source>
        <strain evidence="11">IM 151</strain>
    </source>
</reference>
<evidence type="ECO:0000256" key="2">
    <source>
        <dbReference type="ARBA" id="ARBA00022475"/>
    </source>
</evidence>
<organism evidence="11 12">
    <name type="scientific">Rubrivivax gelatinosus</name>
    <name type="common">Rhodocyclus gelatinosus</name>
    <name type="synonym">Rhodopseudomonas gelatinosa</name>
    <dbReference type="NCBI Taxonomy" id="28068"/>
    <lineage>
        <taxon>Bacteria</taxon>
        <taxon>Pseudomonadati</taxon>
        <taxon>Pseudomonadota</taxon>
        <taxon>Betaproteobacteria</taxon>
        <taxon>Burkholderiales</taxon>
        <taxon>Sphaerotilaceae</taxon>
        <taxon>Rubrivivax</taxon>
    </lineage>
</organism>
<comment type="caution">
    <text evidence="11">The sequence shown here is derived from an EMBL/GenBank/DDBJ whole genome shotgun (WGS) entry which is preliminary data.</text>
</comment>
<feature type="domain" description="ABC transmembrane type-1" evidence="10">
    <location>
        <begin position="20"/>
        <end position="307"/>
    </location>
</feature>
<dbReference type="SUPFAM" id="SSF90123">
    <property type="entry name" value="ABC transporter transmembrane region"/>
    <property type="match status" value="1"/>
</dbReference>
<dbReference type="EMBL" id="NRRU01000080">
    <property type="protein sequence ID" value="MBK1714772.1"/>
    <property type="molecule type" value="Genomic_DNA"/>
</dbReference>
<dbReference type="InterPro" id="IPR003593">
    <property type="entry name" value="AAA+_ATPase"/>
</dbReference>
<dbReference type="PROSITE" id="PS50929">
    <property type="entry name" value="ABC_TM1F"/>
    <property type="match status" value="1"/>
</dbReference>
<feature type="transmembrane region" description="Helical" evidence="8">
    <location>
        <begin position="58"/>
        <end position="75"/>
    </location>
</feature>
<proteinExistence type="predicted"/>
<dbReference type="SUPFAM" id="SSF52540">
    <property type="entry name" value="P-loop containing nucleoside triphosphate hydrolases"/>
    <property type="match status" value="1"/>
</dbReference>
<evidence type="ECO:0000256" key="3">
    <source>
        <dbReference type="ARBA" id="ARBA00022692"/>
    </source>
</evidence>
<keyword evidence="4" id="KW-0547">Nucleotide-binding</keyword>